<feature type="compositionally biased region" description="Pro residues" evidence="1">
    <location>
        <begin position="15"/>
        <end position="32"/>
    </location>
</feature>
<evidence type="ECO:0000256" key="1">
    <source>
        <dbReference type="SAM" id="MobiDB-lite"/>
    </source>
</evidence>
<dbReference type="AlphaFoldDB" id="A0A6J4IWK8"/>
<feature type="region of interest" description="Disordered" evidence="1">
    <location>
        <begin position="1"/>
        <end position="44"/>
    </location>
</feature>
<proteinExistence type="predicted"/>
<name>A0A6J4IWK8_9PROT</name>
<dbReference type="EMBL" id="CADCTD010000126">
    <property type="protein sequence ID" value="CAA9264182.1"/>
    <property type="molecule type" value="Genomic_DNA"/>
</dbReference>
<feature type="compositionally biased region" description="Low complexity" evidence="1">
    <location>
        <begin position="33"/>
        <end position="44"/>
    </location>
</feature>
<accession>A0A6J4IWK8</accession>
<evidence type="ECO:0000313" key="2">
    <source>
        <dbReference type="EMBL" id="CAA9264182.1"/>
    </source>
</evidence>
<sequence>MQRSDFDFDVISGPALPPVRPPAPPAPPPPALDPTASRPESPKP</sequence>
<gene>
    <name evidence="2" type="ORF">AVDCRST_MAG27-3242</name>
</gene>
<reference evidence="2" key="1">
    <citation type="submission" date="2020-02" db="EMBL/GenBank/DDBJ databases">
        <authorList>
            <person name="Meier V. D."/>
        </authorList>
    </citation>
    <scope>NUCLEOTIDE SEQUENCE</scope>
    <source>
        <strain evidence="2">AVDCRST_MAG27</strain>
    </source>
</reference>
<organism evidence="2">
    <name type="scientific">uncultured Craurococcus sp</name>
    <dbReference type="NCBI Taxonomy" id="1135998"/>
    <lineage>
        <taxon>Bacteria</taxon>
        <taxon>Pseudomonadati</taxon>
        <taxon>Pseudomonadota</taxon>
        <taxon>Alphaproteobacteria</taxon>
        <taxon>Acetobacterales</taxon>
        <taxon>Acetobacteraceae</taxon>
        <taxon>Craurococcus</taxon>
        <taxon>environmental samples</taxon>
    </lineage>
</organism>
<protein>
    <submittedName>
        <fullName evidence="2">Uncharacterized protein</fullName>
    </submittedName>
</protein>